<evidence type="ECO:0000256" key="3">
    <source>
        <dbReference type="ARBA" id="ARBA00022723"/>
    </source>
</evidence>
<evidence type="ECO:0000256" key="1">
    <source>
        <dbReference type="ARBA" id="ARBA00004240"/>
    </source>
</evidence>
<gene>
    <name evidence="8" type="ORF">AMATHDRAFT_147499</name>
</gene>
<dbReference type="PANTHER" id="PTHR10281:SF72">
    <property type="entry name" value="NEUDESIN"/>
    <property type="match status" value="1"/>
</dbReference>
<keyword evidence="2" id="KW-0349">Heme</keyword>
<dbReference type="AlphaFoldDB" id="A0A2A9NP61"/>
<organism evidence="8 9">
    <name type="scientific">Amanita thiersii Skay4041</name>
    <dbReference type="NCBI Taxonomy" id="703135"/>
    <lineage>
        <taxon>Eukaryota</taxon>
        <taxon>Fungi</taxon>
        <taxon>Dikarya</taxon>
        <taxon>Basidiomycota</taxon>
        <taxon>Agaricomycotina</taxon>
        <taxon>Agaricomycetes</taxon>
        <taxon>Agaricomycetidae</taxon>
        <taxon>Agaricales</taxon>
        <taxon>Pluteineae</taxon>
        <taxon>Amanitaceae</taxon>
        <taxon>Amanita</taxon>
    </lineage>
</organism>
<dbReference type="OrthoDB" id="547796at2759"/>
<dbReference type="Proteomes" id="UP000242287">
    <property type="component" value="Unassembled WGS sequence"/>
</dbReference>
<dbReference type="SMART" id="SM01117">
    <property type="entry name" value="Cyt-b5"/>
    <property type="match status" value="1"/>
</dbReference>
<dbReference type="EMBL" id="KZ302026">
    <property type="protein sequence ID" value="PFH49536.1"/>
    <property type="molecule type" value="Genomic_DNA"/>
</dbReference>
<dbReference type="Gene3D" id="3.10.120.10">
    <property type="entry name" value="Cytochrome b5-like heme/steroid binding domain"/>
    <property type="match status" value="1"/>
</dbReference>
<dbReference type="PANTHER" id="PTHR10281">
    <property type="entry name" value="MEMBRANE-ASSOCIATED PROGESTERONE RECEPTOR COMPONENT-RELATED"/>
    <property type="match status" value="1"/>
</dbReference>
<keyword evidence="9" id="KW-1185">Reference proteome</keyword>
<protein>
    <recommendedName>
        <fullName evidence="7">Cytochrome b5 heme-binding domain-containing protein</fullName>
    </recommendedName>
</protein>
<dbReference type="GO" id="GO:0005783">
    <property type="term" value="C:endoplasmic reticulum"/>
    <property type="evidence" value="ECO:0007669"/>
    <property type="project" value="UniProtKB-SubCell"/>
</dbReference>
<dbReference type="STRING" id="703135.A0A2A9NP61"/>
<dbReference type="InterPro" id="IPR001199">
    <property type="entry name" value="Cyt_B5-like_heme/steroid-bd"/>
</dbReference>
<dbReference type="GO" id="GO:0020037">
    <property type="term" value="F:heme binding"/>
    <property type="evidence" value="ECO:0007669"/>
    <property type="project" value="UniProtKB-ARBA"/>
</dbReference>
<evidence type="ECO:0000256" key="4">
    <source>
        <dbReference type="ARBA" id="ARBA00022824"/>
    </source>
</evidence>
<accession>A0A2A9NP61</accession>
<sequence>MSIIRYNFSNPINTALLLYILYSVQRILYPPLSKPKTIPHEFKSGYTWMPKTHPPTVLFRTYTPRTLVKFDGQDGGRILLAINGTVFDVTAGKNFYGPDGMYGNFAGHDASRGMAKQSFELDMLTPIDDPIDKLTDLRADEIENMKGWYDHFANKYIICGKLVENEEHQTEAQSEVQIPT</sequence>
<evidence type="ECO:0000313" key="9">
    <source>
        <dbReference type="Proteomes" id="UP000242287"/>
    </source>
</evidence>
<comment type="subcellular location">
    <subcellularLocation>
        <location evidence="1">Endoplasmic reticulum</location>
    </subcellularLocation>
</comment>
<comment type="similarity">
    <text evidence="6">Belongs to the cytochrome b5 family. MAPR subfamily.</text>
</comment>
<keyword evidence="3" id="KW-0479">Metal-binding</keyword>
<dbReference type="Pfam" id="PF00173">
    <property type="entry name" value="Cyt-b5"/>
    <property type="match status" value="1"/>
</dbReference>
<evidence type="ECO:0000313" key="8">
    <source>
        <dbReference type="EMBL" id="PFH49536.1"/>
    </source>
</evidence>
<evidence type="ECO:0000256" key="2">
    <source>
        <dbReference type="ARBA" id="ARBA00022617"/>
    </source>
</evidence>
<dbReference type="GO" id="GO:0046872">
    <property type="term" value="F:metal ion binding"/>
    <property type="evidence" value="ECO:0007669"/>
    <property type="project" value="UniProtKB-KW"/>
</dbReference>
<dbReference type="SUPFAM" id="SSF55856">
    <property type="entry name" value="Cytochrome b5-like heme/steroid binding domain"/>
    <property type="match status" value="1"/>
</dbReference>
<feature type="domain" description="Cytochrome b5 heme-binding" evidence="7">
    <location>
        <begin position="62"/>
        <end position="163"/>
    </location>
</feature>
<dbReference type="InterPro" id="IPR050577">
    <property type="entry name" value="MAPR/NEUFC/NENF-like"/>
</dbReference>
<proteinExistence type="inferred from homology"/>
<keyword evidence="4" id="KW-0256">Endoplasmic reticulum</keyword>
<evidence type="ECO:0000256" key="6">
    <source>
        <dbReference type="ARBA" id="ARBA00038357"/>
    </source>
</evidence>
<keyword evidence="5" id="KW-0408">Iron</keyword>
<evidence type="ECO:0000259" key="7">
    <source>
        <dbReference type="SMART" id="SM01117"/>
    </source>
</evidence>
<name>A0A2A9NP61_9AGAR</name>
<dbReference type="GO" id="GO:0016020">
    <property type="term" value="C:membrane"/>
    <property type="evidence" value="ECO:0007669"/>
    <property type="project" value="TreeGrafter"/>
</dbReference>
<dbReference type="InterPro" id="IPR036400">
    <property type="entry name" value="Cyt_B5-like_heme/steroid_sf"/>
</dbReference>
<evidence type="ECO:0000256" key="5">
    <source>
        <dbReference type="ARBA" id="ARBA00023004"/>
    </source>
</evidence>
<dbReference type="FunFam" id="3.10.120.10:FF:000003">
    <property type="entry name" value="membrane-associated progesterone receptor component 1"/>
    <property type="match status" value="1"/>
</dbReference>
<reference evidence="8 9" key="1">
    <citation type="submission" date="2014-02" db="EMBL/GenBank/DDBJ databases">
        <title>Transposable element dynamics among asymbiotic and ectomycorrhizal Amanita fungi.</title>
        <authorList>
            <consortium name="DOE Joint Genome Institute"/>
            <person name="Hess J."/>
            <person name="Skrede I."/>
            <person name="Wolfe B."/>
            <person name="LaButti K."/>
            <person name="Ohm R.A."/>
            <person name="Grigoriev I.V."/>
            <person name="Pringle A."/>
        </authorList>
    </citation>
    <scope>NUCLEOTIDE SEQUENCE [LARGE SCALE GENOMIC DNA]</scope>
    <source>
        <strain evidence="8 9">SKay4041</strain>
    </source>
</reference>